<dbReference type="InterPro" id="IPR025483">
    <property type="entry name" value="Lipase_euk"/>
</dbReference>
<dbReference type="Gene3D" id="3.40.50.1820">
    <property type="entry name" value="alpha/beta hydrolase"/>
    <property type="match status" value="1"/>
</dbReference>
<keyword evidence="2" id="KW-0442">Lipid degradation</keyword>
<dbReference type="GO" id="GO:0016298">
    <property type="term" value="F:lipase activity"/>
    <property type="evidence" value="ECO:0000318"/>
    <property type="project" value="GO_Central"/>
</dbReference>
<accession>A0A8R1YE14</accession>
<evidence type="ECO:0000313" key="4">
    <source>
        <dbReference type="Proteomes" id="UP000005239"/>
    </source>
</evidence>
<protein>
    <recommendedName>
        <fullName evidence="2">Lipase</fullName>
    </recommendedName>
</protein>
<reference evidence="3" key="2">
    <citation type="submission" date="2022-06" db="UniProtKB">
        <authorList>
            <consortium name="EnsemblMetazoa"/>
        </authorList>
    </citation>
    <scope>IDENTIFICATION</scope>
    <source>
        <strain evidence="3">PS312</strain>
    </source>
</reference>
<keyword evidence="2" id="KW-0443">Lipid metabolism</keyword>
<accession>A0A2A6BXG4</accession>
<dbReference type="FunFam" id="3.40.50.1820:FF:000410">
    <property type="entry name" value="Lipase"/>
    <property type="match status" value="1"/>
</dbReference>
<dbReference type="InterPro" id="IPR006693">
    <property type="entry name" value="AB_hydrolase_lipase"/>
</dbReference>
<dbReference type="OrthoDB" id="9974421at2759"/>
<evidence type="ECO:0000256" key="1">
    <source>
        <dbReference type="ARBA" id="ARBA00010701"/>
    </source>
</evidence>
<comment type="similarity">
    <text evidence="1 2">Belongs to the AB hydrolase superfamily. Lipase family.</text>
</comment>
<gene>
    <name evidence="3" type="primary">WBGene00106237</name>
</gene>
<proteinExistence type="inferred from homology"/>
<dbReference type="AlphaFoldDB" id="A0A2A6BXG4"/>
<organism evidence="3 4">
    <name type="scientific">Pristionchus pacificus</name>
    <name type="common">Parasitic nematode worm</name>
    <dbReference type="NCBI Taxonomy" id="54126"/>
    <lineage>
        <taxon>Eukaryota</taxon>
        <taxon>Metazoa</taxon>
        <taxon>Ecdysozoa</taxon>
        <taxon>Nematoda</taxon>
        <taxon>Chromadorea</taxon>
        <taxon>Rhabditida</taxon>
        <taxon>Rhabditina</taxon>
        <taxon>Diplogasteromorpha</taxon>
        <taxon>Diplogasteroidea</taxon>
        <taxon>Neodiplogasteridae</taxon>
        <taxon>Pristionchus</taxon>
    </lineage>
</organism>
<evidence type="ECO:0000256" key="2">
    <source>
        <dbReference type="PIRNR" id="PIRNR000862"/>
    </source>
</evidence>
<dbReference type="Pfam" id="PF04083">
    <property type="entry name" value="Abhydro_lipase"/>
    <property type="match status" value="1"/>
</dbReference>
<dbReference type="PIRSF" id="PIRSF000862">
    <property type="entry name" value="Steryl_ester_lip"/>
    <property type="match status" value="1"/>
</dbReference>
<dbReference type="InterPro" id="IPR029058">
    <property type="entry name" value="AB_hydrolase_fold"/>
</dbReference>
<dbReference type="EnsemblMetazoa" id="PPA16683.1">
    <property type="protein sequence ID" value="PPA16683.1"/>
    <property type="gene ID" value="WBGene00106237"/>
</dbReference>
<keyword evidence="4" id="KW-1185">Reference proteome</keyword>
<dbReference type="GO" id="GO:0016042">
    <property type="term" value="P:lipid catabolic process"/>
    <property type="evidence" value="ECO:0007669"/>
    <property type="project" value="UniProtKB-KW"/>
</dbReference>
<name>A0A2A6BXG4_PRIPA</name>
<reference evidence="4" key="1">
    <citation type="journal article" date="2008" name="Nat. Genet.">
        <title>The Pristionchus pacificus genome provides a unique perspective on nematode lifestyle and parasitism.</title>
        <authorList>
            <person name="Dieterich C."/>
            <person name="Clifton S.W."/>
            <person name="Schuster L.N."/>
            <person name="Chinwalla A."/>
            <person name="Delehaunty K."/>
            <person name="Dinkelacker I."/>
            <person name="Fulton L."/>
            <person name="Fulton R."/>
            <person name="Godfrey J."/>
            <person name="Minx P."/>
            <person name="Mitreva M."/>
            <person name="Roeseler W."/>
            <person name="Tian H."/>
            <person name="Witte H."/>
            <person name="Yang S.P."/>
            <person name="Wilson R.K."/>
            <person name="Sommer R.J."/>
        </authorList>
    </citation>
    <scope>NUCLEOTIDE SEQUENCE [LARGE SCALE GENOMIC DNA]</scope>
    <source>
        <strain evidence="4">PS312</strain>
    </source>
</reference>
<sequence length="407" mass="46081">MRFLLFSLTFTLLLPSANAEGTDPEAYMTAPEMIRRWGFPVEIHDVITADGYILDLFRIPYGRHSIANSTCHRPVVLFVHGLGTASPEFLLNPPESGPAYILADAGFDVFLINHRGSTYSKRHVILKPWDNKFWQFTVDEMSKYDLPAAIDKVLEITGQKQIYQIGNSQGTLVGFMTMSDHPEYNSKVKAIFQVGPVSTSHYSKGLFQVLFFLYDSLKPVVDFYRIALGSHEVSQGIPLLYRELIKLCLYIPYVGTQICLGTIHLAFGPPAKTINISRVPTYLSHIPSGTSTWNALHLAQIASRIKVEHMDHNPLENMQRYGQATPPPYDYSKITAPIYLIWGRDDWATTGEDIDKYLMKELRKDVASIEVPGYNHLDFVIATDCAERVWNPIVEIMRKQEDGMCGR</sequence>
<dbReference type="GO" id="GO:0006629">
    <property type="term" value="P:lipid metabolic process"/>
    <property type="evidence" value="ECO:0000318"/>
    <property type="project" value="GO_Central"/>
</dbReference>
<keyword evidence="2" id="KW-0378">Hydrolase</keyword>
<dbReference type="SUPFAM" id="SSF53474">
    <property type="entry name" value="alpha/beta-Hydrolases"/>
    <property type="match status" value="1"/>
</dbReference>
<dbReference type="PANTHER" id="PTHR11005">
    <property type="entry name" value="LYSOSOMAL ACID LIPASE-RELATED"/>
    <property type="match status" value="1"/>
</dbReference>
<dbReference type="Proteomes" id="UP000005239">
    <property type="component" value="Unassembled WGS sequence"/>
</dbReference>
<evidence type="ECO:0000313" key="3">
    <source>
        <dbReference type="EnsemblMetazoa" id="PPA16683.1"/>
    </source>
</evidence>